<keyword evidence="1" id="KW-0472">Membrane</keyword>
<evidence type="ECO:0000313" key="2">
    <source>
        <dbReference type="EMBL" id="MBA0089288.1"/>
    </source>
</evidence>
<dbReference type="Pfam" id="PF07366">
    <property type="entry name" value="SnoaL"/>
    <property type="match status" value="1"/>
</dbReference>
<dbReference type="AlphaFoldDB" id="A0A7V8NXI3"/>
<gene>
    <name evidence="2" type="ORF">HRJ53_30220</name>
</gene>
<name>A0A7V8NXI3_9BACT</name>
<evidence type="ECO:0000256" key="1">
    <source>
        <dbReference type="SAM" id="Phobius"/>
    </source>
</evidence>
<dbReference type="GO" id="GO:0030638">
    <property type="term" value="P:polyketide metabolic process"/>
    <property type="evidence" value="ECO:0007669"/>
    <property type="project" value="InterPro"/>
</dbReference>
<keyword evidence="1" id="KW-0812">Transmembrane</keyword>
<dbReference type="InterPro" id="IPR032710">
    <property type="entry name" value="NTF2-like_dom_sf"/>
</dbReference>
<reference evidence="2" key="1">
    <citation type="submission" date="2020-06" db="EMBL/GenBank/DDBJ databases">
        <title>Legume-microbial interactions unlock mineral nutrients during tropical forest succession.</title>
        <authorList>
            <person name="Epihov D.Z."/>
        </authorList>
    </citation>
    <scope>NUCLEOTIDE SEQUENCE [LARGE SCALE GENOMIC DNA]</scope>
    <source>
        <strain evidence="2">Pan2503</strain>
    </source>
</reference>
<evidence type="ECO:0000313" key="3">
    <source>
        <dbReference type="Proteomes" id="UP000567293"/>
    </source>
</evidence>
<dbReference type="PANTHER" id="PTHR38436">
    <property type="entry name" value="POLYKETIDE CYCLASE SNOAL-LIKE DOMAIN"/>
    <property type="match status" value="1"/>
</dbReference>
<sequence length="211" mass="23824">MRLPFVFASCFLTGASLMAQGHPNPDGSIHSSQLDTRAKNKAVAMRVFDEIFNQGKFQVAYQIYAPDFQNHGLHQTVDLKIDQDAVHSEKKAFPDLRMSVQEMVAEADKVAVLWTFRGTHIGWGYEDLPPTGTPVEVRGMTIWRIVDGRIVEEWSSWSETGAYLGMFAHLKWWLVLAGLLALAIVIAFERLIWAIVRKMFGYRPSAQARAV</sequence>
<dbReference type="PANTHER" id="PTHR38436:SF1">
    <property type="entry name" value="ESTER CYCLASE"/>
    <property type="match status" value="1"/>
</dbReference>
<keyword evidence="3" id="KW-1185">Reference proteome</keyword>
<accession>A0A7V8NXI3</accession>
<protein>
    <submittedName>
        <fullName evidence="2">Ester cyclase</fullName>
    </submittedName>
</protein>
<feature type="transmembrane region" description="Helical" evidence="1">
    <location>
        <begin position="172"/>
        <end position="193"/>
    </location>
</feature>
<dbReference type="EMBL" id="JACDQQ010002918">
    <property type="protein sequence ID" value="MBA0089288.1"/>
    <property type="molecule type" value="Genomic_DNA"/>
</dbReference>
<dbReference type="SUPFAM" id="SSF54427">
    <property type="entry name" value="NTF2-like"/>
    <property type="match status" value="1"/>
</dbReference>
<organism evidence="2 3">
    <name type="scientific">Candidatus Acidiferrum panamense</name>
    <dbReference type="NCBI Taxonomy" id="2741543"/>
    <lineage>
        <taxon>Bacteria</taxon>
        <taxon>Pseudomonadati</taxon>
        <taxon>Acidobacteriota</taxon>
        <taxon>Terriglobia</taxon>
        <taxon>Candidatus Acidiferrales</taxon>
        <taxon>Candidatus Acidiferrum</taxon>
    </lineage>
</organism>
<comment type="caution">
    <text evidence="2">The sequence shown here is derived from an EMBL/GenBank/DDBJ whole genome shotgun (WGS) entry which is preliminary data.</text>
</comment>
<keyword evidence="1" id="KW-1133">Transmembrane helix</keyword>
<dbReference type="Gene3D" id="3.10.450.50">
    <property type="match status" value="1"/>
</dbReference>
<dbReference type="InterPro" id="IPR009959">
    <property type="entry name" value="Cyclase_SnoaL-like"/>
</dbReference>
<proteinExistence type="predicted"/>
<dbReference type="Proteomes" id="UP000567293">
    <property type="component" value="Unassembled WGS sequence"/>
</dbReference>